<comment type="caution">
    <text evidence="1">The sequence shown here is derived from an EMBL/GenBank/DDBJ whole genome shotgun (WGS) entry which is preliminary data.</text>
</comment>
<organism evidence="1 2">
    <name type="scientific">Aldrovandia affinis</name>
    <dbReference type="NCBI Taxonomy" id="143900"/>
    <lineage>
        <taxon>Eukaryota</taxon>
        <taxon>Metazoa</taxon>
        <taxon>Chordata</taxon>
        <taxon>Craniata</taxon>
        <taxon>Vertebrata</taxon>
        <taxon>Euteleostomi</taxon>
        <taxon>Actinopterygii</taxon>
        <taxon>Neopterygii</taxon>
        <taxon>Teleostei</taxon>
        <taxon>Notacanthiformes</taxon>
        <taxon>Halosauridae</taxon>
        <taxon>Aldrovandia</taxon>
    </lineage>
</organism>
<accession>A0AAD7WT28</accession>
<gene>
    <name evidence="1" type="ORF">AAFF_G00262260</name>
</gene>
<keyword evidence="2" id="KW-1185">Reference proteome</keyword>
<dbReference type="EMBL" id="JAINUG010000036">
    <property type="protein sequence ID" value="KAJ8407998.1"/>
    <property type="molecule type" value="Genomic_DNA"/>
</dbReference>
<evidence type="ECO:0000313" key="2">
    <source>
        <dbReference type="Proteomes" id="UP001221898"/>
    </source>
</evidence>
<dbReference type="AlphaFoldDB" id="A0AAD7WT28"/>
<proteinExistence type="predicted"/>
<name>A0AAD7WT28_9TELE</name>
<reference evidence="1" key="1">
    <citation type="journal article" date="2023" name="Science">
        <title>Genome structures resolve the early diversification of teleost fishes.</title>
        <authorList>
            <person name="Parey E."/>
            <person name="Louis A."/>
            <person name="Montfort J."/>
            <person name="Bouchez O."/>
            <person name="Roques C."/>
            <person name="Iampietro C."/>
            <person name="Lluch J."/>
            <person name="Castinel A."/>
            <person name="Donnadieu C."/>
            <person name="Desvignes T."/>
            <person name="Floi Bucao C."/>
            <person name="Jouanno E."/>
            <person name="Wen M."/>
            <person name="Mejri S."/>
            <person name="Dirks R."/>
            <person name="Jansen H."/>
            <person name="Henkel C."/>
            <person name="Chen W.J."/>
            <person name="Zahm M."/>
            <person name="Cabau C."/>
            <person name="Klopp C."/>
            <person name="Thompson A.W."/>
            <person name="Robinson-Rechavi M."/>
            <person name="Braasch I."/>
            <person name="Lecointre G."/>
            <person name="Bobe J."/>
            <person name="Postlethwait J.H."/>
            <person name="Berthelot C."/>
            <person name="Roest Crollius H."/>
            <person name="Guiguen Y."/>
        </authorList>
    </citation>
    <scope>NUCLEOTIDE SEQUENCE</scope>
    <source>
        <strain evidence="1">NC1722</strain>
    </source>
</reference>
<protein>
    <submittedName>
        <fullName evidence="1">Uncharacterized protein</fullName>
    </submittedName>
</protein>
<dbReference type="Proteomes" id="UP001221898">
    <property type="component" value="Unassembled WGS sequence"/>
</dbReference>
<sequence>MLFYCCCGVRTWLHTASGTPVQNEEKSRTQPAPGLDSVWRREKRLEGFPIMGQSEKASPAISRRSEGNFYAGLLFFGDVAHMDAADRV</sequence>
<evidence type="ECO:0000313" key="1">
    <source>
        <dbReference type="EMBL" id="KAJ8407998.1"/>
    </source>
</evidence>